<organism evidence="1 2">
    <name type="scientific">Peribacillus psychrosaccharolyticus</name>
    <name type="common">Bacillus psychrosaccharolyticus</name>
    <dbReference type="NCBI Taxonomy" id="1407"/>
    <lineage>
        <taxon>Bacteria</taxon>
        <taxon>Bacillati</taxon>
        <taxon>Bacillota</taxon>
        <taxon>Bacilli</taxon>
        <taxon>Bacillales</taxon>
        <taxon>Bacillaceae</taxon>
        <taxon>Peribacillus</taxon>
    </lineage>
</organism>
<name>A0A974NNU1_PERPY</name>
<dbReference type="Proteomes" id="UP000595254">
    <property type="component" value="Chromosome"/>
</dbReference>
<gene>
    <name evidence="1" type="ORF">I6J18_03580</name>
</gene>
<dbReference type="KEGG" id="ppsr:I6J18_03580"/>
<protein>
    <submittedName>
        <fullName evidence="1">Uncharacterized protein</fullName>
    </submittedName>
</protein>
<proteinExistence type="predicted"/>
<dbReference type="EMBL" id="CP068053">
    <property type="protein sequence ID" value="QQT00998.1"/>
    <property type="molecule type" value="Genomic_DNA"/>
</dbReference>
<dbReference type="RefSeq" id="WP_040372925.1">
    <property type="nucleotide sequence ID" value="NZ_CP068053.1"/>
</dbReference>
<evidence type="ECO:0000313" key="2">
    <source>
        <dbReference type="Proteomes" id="UP000595254"/>
    </source>
</evidence>
<accession>A0A974NNU1</accession>
<reference evidence="1 2" key="1">
    <citation type="submission" date="2021-01" db="EMBL/GenBank/DDBJ databases">
        <title>FDA dAtabase for Regulatory Grade micrObial Sequences (FDA-ARGOS): Supporting development and validation of Infectious Disease Dx tests.</title>
        <authorList>
            <person name="Nelson B."/>
            <person name="Plummer A."/>
            <person name="Tallon L."/>
            <person name="Sadzewicz L."/>
            <person name="Zhao X."/>
            <person name="Boylan J."/>
            <person name="Ott S."/>
            <person name="Bowen H."/>
            <person name="Vavikolanu K."/>
            <person name="Mehta A."/>
            <person name="Aluvathingal J."/>
            <person name="Nadendla S."/>
            <person name="Myers T."/>
            <person name="Yan Y."/>
            <person name="Sichtig H."/>
        </authorList>
    </citation>
    <scope>NUCLEOTIDE SEQUENCE [LARGE SCALE GENOMIC DNA]</scope>
    <source>
        <strain evidence="1 2">FDAARGOS_1161</strain>
    </source>
</reference>
<dbReference type="AlphaFoldDB" id="A0A974NNU1"/>
<evidence type="ECO:0000313" key="1">
    <source>
        <dbReference type="EMBL" id="QQT00998.1"/>
    </source>
</evidence>
<keyword evidence="2" id="KW-1185">Reference proteome</keyword>
<sequence length="65" mass="7595">MAENDLLVRSKKIVLPDEDMEYKISHKSEFGLISYRFQLNGLIVLNKIIKLDRLLTSFPQDTSRI</sequence>